<name>A0ABR3YF33_9PEZI</name>
<evidence type="ECO:0000256" key="2">
    <source>
        <dbReference type="PROSITE-ProRule" id="PRU00176"/>
    </source>
</evidence>
<dbReference type="InterPro" id="IPR035979">
    <property type="entry name" value="RBD_domain_sf"/>
</dbReference>
<proteinExistence type="predicted"/>
<sequence>MASNMDRSLDEILGEQRTRRNNSHNSHNSHNNRQRNNSSNNYSHSRRRDNNDHLRDGVKKGYYRDEHRDLDSEWVHDRYEDNGRQSHNRRGRNNADLANHRFVNLFIQNTATCTKIELASDARGCKIRVENLHYDLTEEEIKSLFVSIGPIARFQLRYDRAGRSDGVAYVTYESHADAKKAISEYDGANANGQPINLSILNNESKRNPFDSAVMPSRSLAERVSDPRDRSRSPRRNIADEDAVGLGIDRYVPGKGRSRSPVIRNRNQGRRPGARNEAVGNNNGRGGQRNRRDGSNNAGSNNRRPNKTQEELDAEMADYFGGPTEKPAETAPQATDVAPAAETTASADDVDMIE</sequence>
<accession>A0ABR3YF33</accession>
<dbReference type="InterPro" id="IPR000504">
    <property type="entry name" value="RRM_dom"/>
</dbReference>
<comment type="caution">
    <text evidence="5">The sequence shown here is derived from an EMBL/GenBank/DDBJ whole genome shotgun (WGS) entry which is preliminary data.</text>
</comment>
<feature type="compositionally biased region" description="Basic and acidic residues" evidence="3">
    <location>
        <begin position="219"/>
        <end position="231"/>
    </location>
</feature>
<keyword evidence="6" id="KW-1185">Reference proteome</keyword>
<dbReference type="SMART" id="SM00360">
    <property type="entry name" value="RRM"/>
    <property type="match status" value="1"/>
</dbReference>
<dbReference type="SMART" id="SM01218">
    <property type="entry name" value="FoP_duplication"/>
    <property type="match status" value="1"/>
</dbReference>
<feature type="compositionally biased region" description="Basic and acidic residues" evidence="3">
    <location>
        <begin position="48"/>
        <end position="60"/>
    </location>
</feature>
<dbReference type="PANTHER" id="PTHR19965">
    <property type="entry name" value="RNA AND EXPORT FACTOR BINDING PROTEIN"/>
    <property type="match status" value="1"/>
</dbReference>
<dbReference type="CDD" id="cd12418">
    <property type="entry name" value="RRM_Aly_REF_like"/>
    <property type="match status" value="1"/>
</dbReference>
<evidence type="ECO:0000256" key="1">
    <source>
        <dbReference type="ARBA" id="ARBA00022884"/>
    </source>
</evidence>
<organism evidence="5 6">
    <name type="scientific">Ceratocystis pirilliformis</name>
    <dbReference type="NCBI Taxonomy" id="259994"/>
    <lineage>
        <taxon>Eukaryota</taxon>
        <taxon>Fungi</taxon>
        <taxon>Dikarya</taxon>
        <taxon>Ascomycota</taxon>
        <taxon>Pezizomycotina</taxon>
        <taxon>Sordariomycetes</taxon>
        <taxon>Hypocreomycetidae</taxon>
        <taxon>Microascales</taxon>
        <taxon>Ceratocystidaceae</taxon>
        <taxon>Ceratocystis</taxon>
    </lineage>
</organism>
<evidence type="ECO:0000256" key="3">
    <source>
        <dbReference type="SAM" id="MobiDB-lite"/>
    </source>
</evidence>
<gene>
    <name evidence="5" type="ORF">Cpir12675_006885</name>
</gene>
<feature type="region of interest" description="Disordered" evidence="3">
    <location>
        <begin position="15"/>
        <end position="60"/>
    </location>
</feature>
<dbReference type="InterPro" id="IPR012677">
    <property type="entry name" value="Nucleotide-bd_a/b_plait_sf"/>
</dbReference>
<dbReference type="PANTHER" id="PTHR19965:SF82">
    <property type="entry name" value="THO COMPLEX SUBUNIT 4"/>
    <property type="match status" value="1"/>
</dbReference>
<reference evidence="5 6" key="1">
    <citation type="journal article" date="2024" name="IMA Fungus">
        <title>IMA Genome - F19 : A genome assembly and annotation guide to empower mycologists, including annotated draft genome sequences of Ceratocystis pirilliformis, Diaporthe australafricana, Fusarium ophioides, Paecilomyces lecythidis, and Sporothrix stenoceras.</title>
        <authorList>
            <person name="Aylward J."/>
            <person name="Wilson A.M."/>
            <person name="Visagie C.M."/>
            <person name="Spraker J."/>
            <person name="Barnes I."/>
            <person name="Buitendag C."/>
            <person name="Ceriani C."/>
            <person name="Del Mar Angel L."/>
            <person name="du Plessis D."/>
            <person name="Fuchs T."/>
            <person name="Gasser K."/>
            <person name="Kramer D."/>
            <person name="Li W."/>
            <person name="Munsamy K."/>
            <person name="Piso A."/>
            <person name="Price J.L."/>
            <person name="Sonnekus B."/>
            <person name="Thomas C."/>
            <person name="van der Nest A."/>
            <person name="van Dijk A."/>
            <person name="van Heerden A."/>
            <person name="van Vuuren N."/>
            <person name="Yilmaz N."/>
            <person name="Duong T.A."/>
            <person name="van der Merwe N.A."/>
            <person name="Wingfield M.J."/>
            <person name="Wingfield B.D."/>
        </authorList>
    </citation>
    <scope>NUCLEOTIDE SEQUENCE [LARGE SCALE GENOMIC DNA]</scope>
    <source>
        <strain evidence="5 6">CMW 12675</strain>
    </source>
</reference>
<dbReference type="InterPro" id="IPR025715">
    <property type="entry name" value="FoP_C"/>
</dbReference>
<dbReference type="EMBL" id="JAWDJO010000405">
    <property type="protein sequence ID" value="KAL1886054.1"/>
    <property type="molecule type" value="Genomic_DNA"/>
</dbReference>
<dbReference type="SUPFAM" id="SSF54928">
    <property type="entry name" value="RNA-binding domain, RBD"/>
    <property type="match status" value="1"/>
</dbReference>
<dbReference type="InterPro" id="IPR051229">
    <property type="entry name" value="ALYREF_mRNA_export"/>
</dbReference>
<dbReference type="Proteomes" id="UP001583280">
    <property type="component" value="Unassembled WGS sequence"/>
</dbReference>
<feature type="region of interest" description="Disordered" evidence="3">
    <location>
        <begin position="206"/>
        <end position="353"/>
    </location>
</feature>
<evidence type="ECO:0000313" key="5">
    <source>
        <dbReference type="EMBL" id="KAL1886054.1"/>
    </source>
</evidence>
<protein>
    <recommendedName>
        <fullName evidence="4">RRM domain-containing protein</fullName>
    </recommendedName>
</protein>
<keyword evidence="1 2" id="KW-0694">RNA-binding</keyword>
<dbReference type="PROSITE" id="PS50102">
    <property type="entry name" value="RRM"/>
    <property type="match status" value="1"/>
</dbReference>
<dbReference type="Gene3D" id="3.30.70.330">
    <property type="match status" value="1"/>
</dbReference>
<evidence type="ECO:0000313" key="6">
    <source>
        <dbReference type="Proteomes" id="UP001583280"/>
    </source>
</evidence>
<dbReference type="Pfam" id="PF00076">
    <property type="entry name" value="RRM_1"/>
    <property type="match status" value="1"/>
</dbReference>
<dbReference type="Pfam" id="PF13865">
    <property type="entry name" value="FoP_duplication"/>
    <property type="match status" value="1"/>
</dbReference>
<feature type="compositionally biased region" description="Low complexity" evidence="3">
    <location>
        <begin position="23"/>
        <end position="43"/>
    </location>
</feature>
<feature type="domain" description="RRM" evidence="4">
    <location>
        <begin position="125"/>
        <end position="202"/>
    </location>
</feature>
<evidence type="ECO:0000259" key="4">
    <source>
        <dbReference type="PROSITE" id="PS50102"/>
    </source>
</evidence>